<dbReference type="SUPFAM" id="SSF88659">
    <property type="entry name" value="Sigma3 and sigma4 domains of RNA polymerase sigma factors"/>
    <property type="match status" value="1"/>
</dbReference>
<organism evidence="1 2">
    <name type="scientific">Blautia producta</name>
    <dbReference type="NCBI Taxonomy" id="33035"/>
    <lineage>
        <taxon>Bacteria</taxon>
        <taxon>Bacillati</taxon>
        <taxon>Bacillota</taxon>
        <taxon>Clostridia</taxon>
        <taxon>Lachnospirales</taxon>
        <taxon>Lachnospiraceae</taxon>
        <taxon>Blautia</taxon>
    </lineage>
</organism>
<evidence type="ECO:0008006" key="3">
    <source>
        <dbReference type="Google" id="ProtNLM"/>
    </source>
</evidence>
<sequence>MLFQRIFEEKSFEEISRETGEARNRVENRYYYTVKKIRRWMG</sequence>
<accession>A0A4V0Z712</accession>
<dbReference type="AlphaFoldDB" id="A0A4V0Z712"/>
<evidence type="ECO:0000313" key="2">
    <source>
        <dbReference type="Proteomes" id="UP000289794"/>
    </source>
</evidence>
<dbReference type="Proteomes" id="UP000289794">
    <property type="component" value="Chromosome"/>
</dbReference>
<proteinExistence type="predicted"/>
<dbReference type="InterPro" id="IPR013324">
    <property type="entry name" value="RNA_pol_sigma_r3/r4-like"/>
</dbReference>
<gene>
    <name evidence="1" type="ORF">PMF13cell1_00691</name>
</gene>
<protein>
    <recommendedName>
        <fullName evidence="3">Sigma-70 family RNA polymerase sigma factor</fullName>
    </recommendedName>
</protein>
<dbReference type="RefSeq" id="WP_130179815.1">
    <property type="nucleotide sequence ID" value="NZ_CP035945.1"/>
</dbReference>
<dbReference type="EMBL" id="CP035945">
    <property type="protein sequence ID" value="QBE95188.1"/>
    <property type="molecule type" value="Genomic_DNA"/>
</dbReference>
<name>A0A4V0Z712_9FIRM</name>
<dbReference type="KEGG" id="bpro:PMF13cell1_00691"/>
<evidence type="ECO:0000313" key="1">
    <source>
        <dbReference type="EMBL" id="QBE95188.1"/>
    </source>
</evidence>
<reference evidence="1 2" key="1">
    <citation type="submission" date="2019-01" db="EMBL/GenBank/DDBJ databases">
        <title>PMF-metabolizing Aryl O-demethylase.</title>
        <authorList>
            <person name="Kim M."/>
        </authorList>
    </citation>
    <scope>NUCLEOTIDE SEQUENCE [LARGE SCALE GENOMIC DNA]</scope>
    <source>
        <strain evidence="1 2">PMF1</strain>
    </source>
</reference>